<dbReference type="InterPro" id="IPR023797">
    <property type="entry name" value="RNA3'_phos_cyclase_dom"/>
</dbReference>
<dbReference type="NCBIfam" id="TIGR03399">
    <property type="entry name" value="RNA_3prim_cycl"/>
    <property type="match status" value="1"/>
</dbReference>
<organism evidence="8 9">
    <name type="scientific">Candidatus Lokiarchaeum ossiferum</name>
    <dbReference type="NCBI Taxonomy" id="2951803"/>
    <lineage>
        <taxon>Archaea</taxon>
        <taxon>Promethearchaeati</taxon>
        <taxon>Promethearchaeota</taxon>
        <taxon>Promethearchaeia</taxon>
        <taxon>Promethearchaeales</taxon>
        <taxon>Promethearchaeaceae</taxon>
        <taxon>Candidatus Lokiarchaeum</taxon>
    </lineage>
</organism>
<evidence type="ECO:0000313" key="9">
    <source>
        <dbReference type="Proteomes" id="UP001208689"/>
    </source>
</evidence>
<keyword evidence="4" id="KW-0547">Nucleotide-binding</keyword>
<proteinExistence type="inferred from homology"/>
<dbReference type="InterPro" id="IPR036553">
    <property type="entry name" value="RPTC_insert"/>
</dbReference>
<dbReference type="InterPro" id="IPR013792">
    <property type="entry name" value="RNA3'P_cycl/enolpyr_Trfase_a/b"/>
</dbReference>
<evidence type="ECO:0000259" key="6">
    <source>
        <dbReference type="Pfam" id="PF01137"/>
    </source>
</evidence>
<dbReference type="Gene3D" id="3.30.360.20">
    <property type="entry name" value="RNA 3'-terminal phosphate cyclase, insert domain"/>
    <property type="match status" value="1"/>
</dbReference>
<gene>
    <name evidence="8" type="ORF">NEF87_001847</name>
</gene>
<dbReference type="Proteomes" id="UP001208689">
    <property type="component" value="Chromosome"/>
</dbReference>
<evidence type="ECO:0000256" key="2">
    <source>
        <dbReference type="ARBA" id="ARBA00021428"/>
    </source>
</evidence>
<evidence type="ECO:0000256" key="3">
    <source>
        <dbReference type="ARBA" id="ARBA00022598"/>
    </source>
</evidence>
<dbReference type="PANTHER" id="PTHR11096">
    <property type="entry name" value="RNA 3' TERMINAL PHOSPHATE CYCLASE"/>
    <property type="match status" value="1"/>
</dbReference>
<dbReference type="Pfam" id="PF05189">
    <property type="entry name" value="RTC_insert"/>
    <property type="match status" value="1"/>
</dbReference>
<feature type="domain" description="RNA 3'-terminal phosphate cyclase" evidence="6">
    <location>
        <begin position="11"/>
        <end position="341"/>
    </location>
</feature>
<dbReference type="InterPro" id="IPR000228">
    <property type="entry name" value="RNA3'_term_phos_cyc"/>
</dbReference>
<keyword evidence="3 8" id="KW-0436">Ligase</keyword>
<comment type="similarity">
    <text evidence="1">Belongs to the RNA 3'-terminal cyclase family. Type 1 subfamily.</text>
</comment>
<evidence type="ECO:0000256" key="1">
    <source>
        <dbReference type="ARBA" id="ARBA00009206"/>
    </source>
</evidence>
<evidence type="ECO:0000256" key="4">
    <source>
        <dbReference type="ARBA" id="ARBA00022741"/>
    </source>
</evidence>
<feature type="domain" description="RNA 3'-terminal phosphate cyclase insert" evidence="7">
    <location>
        <begin position="190"/>
        <end position="288"/>
    </location>
</feature>
<reference evidence="8" key="1">
    <citation type="submission" date="2022-09" db="EMBL/GenBank/DDBJ databases">
        <title>Actin cytoskeleton and complex cell architecture in an #Asgard archaeon.</title>
        <authorList>
            <person name="Ponce Toledo R.I."/>
            <person name="Schleper C."/>
            <person name="Rodrigues Oliveira T."/>
            <person name="Wollweber F."/>
            <person name="Xu J."/>
            <person name="Rittmann S."/>
            <person name="Klingl A."/>
            <person name="Pilhofer M."/>
        </authorList>
    </citation>
    <scope>NUCLEOTIDE SEQUENCE</scope>
    <source>
        <strain evidence="8">B-35</strain>
    </source>
</reference>
<dbReference type="SUPFAM" id="SSF52913">
    <property type="entry name" value="RNA 3'-terminal phosphate cyclase, RPTC, insert domain"/>
    <property type="match status" value="1"/>
</dbReference>
<protein>
    <recommendedName>
        <fullName evidence="2 5">RNA 3'-terminal phosphate cyclase</fullName>
        <ecNumber evidence="5">6.5.1.4</ecNumber>
    </recommendedName>
</protein>
<evidence type="ECO:0000313" key="8">
    <source>
        <dbReference type="EMBL" id="UYP45562.1"/>
    </source>
</evidence>
<evidence type="ECO:0000256" key="5">
    <source>
        <dbReference type="NCBIfam" id="TIGR03399"/>
    </source>
</evidence>
<name>A0ABY6HT56_9ARCH</name>
<keyword evidence="9" id="KW-1185">Reference proteome</keyword>
<dbReference type="InterPro" id="IPR037136">
    <property type="entry name" value="RNA3'_phos_cyclase_dom_sf"/>
</dbReference>
<dbReference type="Gene3D" id="3.65.10.20">
    <property type="entry name" value="RNA 3'-terminal phosphate cyclase domain"/>
    <property type="match status" value="1"/>
</dbReference>
<dbReference type="SUPFAM" id="SSF55205">
    <property type="entry name" value="EPT/RTPC-like"/>
    <property type="match status" value="1"/>
</dbReference>
<sequence length="355" mass="38861">MEPIVIDGSFGEGGGSILRISAGLACVINKPIRIINIRKNRTKPGLRLQHLVGLQALASLTGGKTSTIEVGSTEIELFPGEKWSNKIDVSIATAGNIGLLTQTLQNALFLAPPPNCEYKINVQGGGTYGKYAPGPDYLNNVTYTLFKQMGYNVNIEVIQHGFFPKGGGEACITIQPKTTLAEYQPIWFEERGELLGIKGVIHVEERLWKPKVAERILASIKQHLSAPFAKSIEVEITPQYHKSLSTGVGVDVWSEFSNGEVLGAGTILGERGVSSEKVGKKVAVELNKILNGTATVDEFASDQILPLLCLIEQPSKFRLASISSHFKTNLDLLEFFFHRKWELTKTTGGFFVEYQ</sequence>
<dbReference type="PIRSF" id="PIRSF005378">
    <property type="entry name" value="RNA3'_term_phos_cycl_euk"/>
    <property type="match status" value="1"/>
</dbReference>
<dbReference type="PANTHER" id="PTHR11096:SF0">
    <property type="entry name" value="RNA 3'-TERMINAL PHOSPHATE CYCLASE"/>
    <property type="match status" value="1"/>
</dbReference>
<evidence type="ECO:0000259" key="7">
    <source>
        <dbReference type="Pfam" id="PF05189"/>
    </source>
</evidence>
<dbReference type="InterPro" id="IPR017770">
    <property type="entry name" value="RNA3'_term_phos_cyc_type_1"/>
</dbReference>
<dbReference type="EC" id="6.5.1.4" evidence="5"/>
<dbReference type="GO" id="GO:0016874">
    <property type="term" value="F:ligase activity"/>
    <property type="evidence" value="ECO:0007669"/>
    <property type="project" value="UniProtKB-KW"/>
</dbReference>
<dbReference type="Pfam" id="PF01137">
    <property type="entry name" value="RTC"/>
    <property type="match status" value="1"/>
</dbReference>
<dbReference type="InterPro" id="IPR013791">
    <property type="entry name" value="RNA3'-term_phos_cycl_insert"/>
</dbReference>
<dbReference type="EMBL" id="CP104013">
    <property type="protein sequence ID" value="UYP45562.1"/>
    <property type="molecule type" value="Genomic_DNA"/>
</dbReference>
<accession>A0ABY6HT56</accession>